<feature type="transmembrane region" description="Helical" evidence="1">
    <location>
        <begin position="162"/>
        <end position="190"/>
    </location>
</feature>
<reference evidence="3" key="1">
    <citation type="submission" date="2011-07" db="EMBL/GenBank/DDBJ databases">
        <authorList>
            <consortium name="Caenorhabditis brenneri Sequencing and Analysis Consortium"/>
            <person name="Wilson R.K."/>
        </authorList>
    </citation>
    <scope>NUCLEOTIDE SEQUENCE [LARGE SCALE GENOMIC DNA]</scope>
    <source>
        <strain evidence="3">PB2801</strain>
    </source>
</reference>
<accession>G0M9V7</accession>
<gene>
    <name evidence="2" type="ORF">CAEBREN_06513</name>
</gene>
<sequence>MAKTKVTTQNPLSELYELNGLGQEVYEKLINFLIGYGVLFLLLLLIFFGLLVPYVKTFTKHSQAFGLSPLLPLVNHSNSMIKRFYPALIILVGASFILGELPGTDLNRGCYILSMLATAILFLSIKSFVSVYQFVISIITFRTVMNSRDPHGMGWKFTRSNIITLTTISYIIAVLRECLLFFYVIFMVIIDNLLKSENIEITYMFLPTASGTSIYEAYIIFVSIDMVLVPLVIEITELRMDPNVVQTWEMKSQQPKV</sequence>
<feature type="transmembrane region" description="Helical" evidence="1">
    <location>
        <begin position="29"/>
        <end position="52"/>
    </location>
</feature>
<keyword evidence="1" id="KW-0812">Transmembrane</keyword>
<dbReference type="AlphaFoldDB" id="G0M9V7"/>
<proteinExistence type="predicted"/>
<dbReference type="OMA" id="MEAKCEM"/>
<feature type="transmembrane region" description="Helical" evidence="1">
    <location>
        <begin position="111"/>
        <end position="141"/>
    </location>
</feature>
<dbReference type="Proteomes" id="UP000008068">
    <property type="component" value="Unassembled WGS sequence"/>
</dbReference>
<dbReference type="OrthoDB" id="5907423at2759"/>
<evidence type="ECO:0000313" key="2">
    <source>
        <dbReference type="EMBL" id="EGT30848.1"/>
    </source>
</evidence>
<keyword evidence="1" id="KW-1133">Transmembrane helix</keyword>
<organism evidence="3">
    <name type="scientific">Caenorhabditis brenneri</name>
    <name type="common">Nematode worm</name>
    <dbReference type="NCBI Taxonomy" id="135651"/>
    <lineage>
        <taxon>Eukaryota</taxon>
        <taxon>Metazoa</taxon>
        <taxon>Ecdysozoa</taxon>
        <taxon>Nematoda</taxon>
        <taxon>Chromadorea</taxon>
        <taxon>Rhabditida</taxon>
        <taxon>Rhabditina</taxon>
        <taxon>Rhabditomorpha</taxon>
        <taxon>Rhabditoidea</taxon>
        <taxon>Rhabditidae</taxon>
        <taxon>Peloderinae</taxon>
        <taxon>Caenorhabditis</taxon>
    </lineage>
</organism>
<name>G0M9V7_CAEBE</name>
<evidence type="ECO:0000256" key="1">
    <source>
        <dbReference type="SAM" id="Phobius"/>
    </source>
</evidence>
<evidence type="ECO:0000313" key="3">
    <source>
        <dbReference type="Proteomes" id="UP000008068"/>
    </source>
</evidence>
<dbReference type="HOGENOM" id="CLU_915996_0_0_1"/>
<dbReference type="EMBL" id="GL379787">
    <property type="protein sequence ID" value="EGT30848.1"/>
    <property type="molecule type" value="Genomic_DNA"/>
</dbReference>
<feature type="transmembrane region" description="Helical" evidence="1">
    <location>
        <begin position="214"/>
        <end position="233"/>
    </location>
</feature>
<feature type="transmembrane region" description="Helical" evidence="1">
    <location>
        <begin position="83"/>
        <end position="99"/>
    </location>
</feature>
<dbReference type="InParanoid" id="G0M9V7"/>
<keyword evidence="3" id="KW-1185">Reference proteome</keyword>
<keyword evidence="1" id="KW-0472">Membrane</keyword>
<protein>
    <submittedName>
        <fullName evidence="2">Uncharacterized protein</fullName>
    </submittedName>
</protein>